<accession>A0A2L0FBB7</accession>
<dbReference type="InterPro" id="IPR057326">
    <property type="entry name" value="KR_dom"/>
</dbReference>
<dbReference type="PROSITE" id="PS00061">
    <property type="entry name" value="ADH_SHORT"/>
    <property type="match status" value="1"/>
</dbReference>
<dbReference type="GO" id="GO:0016491">
    <property type="term" value="F:oxidoreductase activity"/>
    <property type="evidence" value="ECO:0007669"/>
    <property type="project" value="UniProtKB-KW"/>
</dbReference>
<dbReference type="SUPFAM" id="SSF51735">
    <property type="entry name" value="NAD(P)-binding Rossmann-fold domains"/>
    <property type="match status" value="1"/>
</dbReference>
<dbReference type="PRINTS" id="PR00080">
    <property type="entry name" value="SDRFAMILY"/>
</dbReference>
<evidence type="ECO:0000313" key="6">
    <source>
        <dbReference type="Proteomes" id="UP000238348"/>
    </source>
</evidence>
<evidence type="ECO:0000256" key="3">
    <source>
        <dbReference type="RuleBase" id="RU000363"/>
    </source>
</evidence>
<dbReference type="InterPro" id="IPR036291">
    <property type="entry name" value="NAD(P)-bd_dom_sf"/>
</dbReference>
<gene>
    <name evidence="5" type="ORF">SOCE26_103380</name>
</gene>
<organism evidence="5 6">
    <name type="scientific">Sorangium cellulosum</name>
    <name type="common">Polyangium cellulosum</name>
    <dbReference type="NCBI Taxonomy" id="56"/>
    <lineage>
        <taxon>Bacteria</taxon>
        <taxon>Pseudomonadati</taxon>
        <taxon>Myxococcota</taxon>
        <taxon>Polyangia</taxon>
        <taxon>Polyangiales</taxon>
        <taxon>Polyangiaceae</taxon>
        <taxon>Sorangium</taxon>
    </lineage>
</organism>
<evidence type="ECO:0000313" key="5">
    <source>
        <dbReference type="EMBL" id="AUX48797.1"/>
    </source>
</evidence>
<dbReference type="GO" id="GO:0016020">
    <property type="term" value="C:membrane"/>
    <property type="evidence" value="ECO:0007669"/>
    <property type="project" value="TreeGrafter"/>
</dbReference>
<dbReference type="InterPro" id="IPR020904">
    <property type="entry name" value="Sc_DH/Rdtase_CS"/>
</dbReference>
<keyword evidence="2" id="KW-0560">Oxidoreductase</keyword>
<dbReference type="EMBL" id="CP012673">
    <property type="protein sequence ID" value="AUX48797.1"/>
    <property type="molecule type" value="Genomic_DNA"/>
</dbReference>
<comment type="similarity">
    <text evidence="1 3">Belongs to the short-chain dehydrogenases/reductases (SDR) family.</text>
</comment>
<evidence type="ECO:0000256" key="2">
    <source>
        <dbReference type="ARBA" id="ARBA00023002"/>
    </source>
</evidence>
<reference evidence="5 6" key="1">
    <citation type="submission" date="2015-09" db="EMBL/GenBank/DDBJ databases">
        <title>Sorangium comparison.</title>
        <authorList>
            <person name="Zaburannyi N."/>
            <person name="Bunk B."/>
            <person name="Overmann J."/>
            <person name="Mueller R."/>
        </authorList>
    </citation>
    <scope>NUCLEOTIDE SEQUENCE [LARGE SCALE GENOMIC DNA]</scope>
    <source>
        <strain evidence="5 6">So ce26</strain>
    </source>
</reference>
<sequence>MRLDNNTILITGGASGIGLALAQRFVRAGSTVVVCGRRKEQLEQAQRECPGLHAVQCDVSIEAERAALVERVTREFPALNVLVNNAGVQNRPPPLLETQDWSRHRSEIAINLEAPMHLSMLLIPHLIEQGSPAILNVTSGLAFVPIALMPTYCATKAALHSFTLSLRYQLKDSPIRVIEVVPPAVNTDLGGKGLHDTGVPLDDYADHAMAQIEKGALEFGYQFSEKGRLSSREELDQAFTALNERFAKSR</sequence>
<dbReference type="OrthoDB" id="5334159at2"/>
<name>A0A2L0FBB7_SORCE</name>
<dbReference type="PANTHER" id="PTHR44196">
    <property type="entry name" value="DEHYDROGENASE/REDUCTASE SDR FAMILY MEMBER 7B"/>
    <property type="match status" value="1"/>
</dbReference>
<feature type="domain" description="Ketoreductase" evidence="4">
    <location>
        <begin position="6"/>
        <end position="181"/>
    </location>
</feature>
<protein>
    <submittedName>
        <fullName evidence="5">Short-chain dehydrogenase</fullName>
    </submittedName>
</protein>
<dbReference type="SMART" id="SM00822">
    <property type="entry name" value="PKS_KR"/>
    <property type="match status" value="1"/>
</dbReference>
<dbReference type="Pfam" id="PF00106">
    <property type="entry name" value="adh_short"/>
    <property type="match status" value="1"/>
</dbReference>
<dbReference type="Gene3D" id="3.40.50.720">
    <property type="entry name" value="NAD(P)-binding Rossmann-like Domain"/>
    <property type="match status" value="1"/>
</dbReference>
<evidence type="ECO:0000256" key="1">
    <source>
        <dbReference type="ARBA" id="ARBA00006484"/>
    </source>
</evidence>
<dbReference type="RefSeq" id="WP_104986602.1">
    <property type="nucleotide sequence ID" value="NZ_CP012673.1"/>
</dbReference>
<dbReference type="PRINTS" id="PR00081">
    <property type="entry name" value="GDHRDH"/>
</dbReference>
<dbReference type="AlphaFoldDB" id="A0A2L0FBB7"/>
<evidence type="ECO:0000259" key="4">
    <source>
        <dbReference type="SMART" id="SM00822"/>
    </source>
</evidence>
<dbReference type="InterPro" id="IPR002347">
    <property type="entry name" value="SDR_fam"/>
</dbReference>
<dbReference type="Proteomes" id="UP000238348">
    <property type="component" value="Chromosome"/>
</dbReference>
<dbReference type="PANTHER" id="PTHR44196:SF1">
    <property type="entry name" value="DEHYDROGENASE_REDUCTASE SDR FAMILY MEMBER 7B"/>
    <property type="match status" value="1"/>
</dbReference>
<proteinExistence type="inferred from homology"/>